<keyword evidence="8" id="KW-0808">Transferase</keyword>
<comment type="catalytic activity">
    <reaction evidence="20">
        <text>L-seryl-[protein] + ATP = O-phospho-L-seryl-[protein] + ADP + H(+)</text>
        <dbReference type="Rhea" id="RHEA:17989"/>
        <dbReference type="Rhea" id="RHEA-COMP:9863"/>
        <dbReference type="Rhea" id="RHEA-COMP:11604"/>
        <dbReference type="ChEBI" id="CHEBI:15378"/>
        <dbReference type="ChEBI" id="CHEBI:29999"/>
        <dbReference type="ChEBI" id="CHEBI:30616"/>
        <dbReference type="ChEBI" id="CHEBI:83421"/>
        <dbReference type="ChEBI" id="CHEBI:456216"/>
        <dbReference type="EC" id="2.7.11.1"/>
    </reaction>
</comment>
<evidence type="ECO:0000256" key="8">
    <source>
        <dbReference type="ARBA" id="ARBA00022679"/>
    </source>
</evidence>
<evidence type="ECO:0000256" key="5">
    <source>
        <dbReference type="ARBA" id="ARBA00022527"/>
    </source>
</evidence>
<reference evidence="27" key="1">
    <citation type="submission" date="2022-08" db="EMBL/GenBank/DDBJ databases">
        <authorList>
            <person name="Marques A."/>
        </authorList>
    </citation>
    <scope>NUCLEOTIDE SEQUENCE</scope>
    <source>
        <strain evidence="27">RhyPub2mFocal</strain>
        <tissue evidence="27">Leaves</tissue>
    </source>
</reference>
<dbReference type="PROSITE" id="PS50011">
    <property type="entry name" value="PROTEIN_KINASE_DOM"/>
    <property type="match status" value="1"/>
</dbReference>
<keyword evidence="12 24" id="KW-0547">Nucleotide-binding</keyword>
<feature type="binding site" evidence="24">
    <location>
        <position position="91"/>
    </location>
    <ligand>
        <name>ATP</name>
        <dbReference type="ChEBI" id="CHEBI:30616"/>
    </ligand>
</feature>
<keyword evidence="15" id="KW-1133">Transmembrane helix</keyword>
<evidence type="ECO:0000256" key="6">
    <source>
        <dbReference type="ARBA" id="ARBA00022553"/>
    </source>
</evidence>
<dbReference type="PANTHER" id="PTHR48055">
    <property type="entry name" value="LEUCINE-RICH REPEAT RECEPTOR PROTEIN KINASE EMS1"/>
    <property type="match status" value="1"/>
</dbReference>
<evidence type="ECO:0000256" key="23">
    <source>
        <dbReference type="ARBA" id="ARBA00072040"/>
    </source>
</evidence>
<accession>A0AAV8H0S2</accession>
<keyword evidence="9" id="KW-0812">Transmembrane</keyword>
<evidence type="ECO:0000256" key="7">
    <source>
        <dbReference type="ARBA" id="ARBA00022614"/>
    </source>
</evidence>
<evidence type="ECO:0000256" key="9">
    <source>
        <dbReference type="ARBA" id="ARBA00022692"/>
    </source>
</evidence>
<dbReference type="Gene3D" id="3.30.200.20">
    <property type="entry name" value="Phosphorylase Kinase, domain 1"/>
    <property type="match status" value="1"/>
</dbReference>
<protein>
    <recommendedName>
        <fullName evidence="23">Receptor kinase-like protein Xa21</fullName>
        <ecNumber evidence="3">2.7.11.1</ecNumber>
    </recommendedName>
</protein>
<keyword evidence="11" id="KW-0677">Repeat</keyword>
<comment type="subcellular location">
    <subcellularLocation>
        <location evidence="1">Cell membrane</location>
        <topology evidence="1">Single-pass membrane protein</topology>
    </subcellularLocation>
    <subcellularLocation>
        <location evidence="2">Endoplasmic reticulum membrane</location>
        <topology evidence="2">Single-pass membrane protein</topology>
    </subcellularLocation>
</comment>
<comment type="caution">
    <text evidence="27">The sequence shown here is derived from an EMBL/GenBank/DDBJ whole genome shotgun (WGS) entry which is preliminary data.</text>
</comment>
<evidence type="ECO:0000256" key="20">
    <source>
        <dbReference type="ARBA" id="ARBA00048679"/>
    </source>
</evidence>
<evidence type="ECO:0000256" key="2">
    <source>
        <dbReference type="ARBA" id="ARBA00004389"/>
    </source>
</evidence>
<feature type="domain" description="Protein kinase" evidence="26">
    <location>
        <begin position="63"/>
        <end position="362"/>
    </location>
</feature>
<evidence type="ECO:0000256" key="14">
    <source>
        <dbReference type="ARBA" id="ARBA00022840"/>
    </source>
</evidence>
<dbReference type="InterPro" id="IPR001245">
    <property type="entry name" value="Ser-Thr/Tyr_kinase_cat_dom"/>
</dbReference>
<dbReference type="FunFam" id="3.30.200.20:FF:000432">
    <property type="entry name" value="LRR receptor-like serine/threonine-protein kinase EFR"/>
    <property type="match status" value="1"/>
</dbReference>
<keyword evidence="28" id="KW-1185">Reference proteome</keyword>
<dbReference type="Pfam" id="PF07714">
    <property type="entry name" value="PK_Tyr_Ser-Thr"/>
    <property type="match status" value="1"/>
</dbReference>
<evidence type="ECO:0000313" key="27">
    <source>
        <dbReference type="EMBL" id="KAJ4810220.1"/>
    </source>
</evidence>
<keyword evidence="6" id="KW-0597">Phosphoprotein</keyword>
<evidence type="ECO:0000256" key="19">
    <source>
        <dbReference type="ARBA" id="ARBA00047899"/>
    </source>
</evidence>
<dbReference type="GO" id="GO:0005789">
    <property type="term" value="C:endoplasmic reticulum membrane"/>
    <property type="evidence" value="ECO:0007669"/>
    <property type="project" value="UniProtKB-SubCell"/>
</dbReference>
<dbReference type="InterPro" id="IPR000719">
    <property type="entry name" value="Prot_kinase_dom"/>
</dbReference>
<dbReference type="AlphaFoldDB" id="A0AAV8H0S2"/>
<comment type="catalytic activity">
    <reaction evidence="19">
        <text>L-threonyl-[protein] + ATP = O-phospho-L-threonyl-[protein] + ADP + H(+)</text>
        <dbReference type="Rhea" id="RHEA:46608"/>
        <dbReference type="Rhea" id="RHEA-COMP:11060"/>
        <dbReference type="Rhea" id="RHEA-COMP:11605"/>
        <dbReference type="ChEBI" id="CHEBI:15378"/>
        <dbReference type="ChEBI" id="CHEBI:30013"/>
        <dbReference type="ChEBI" id="CHEBI:30616"/>
        <dbReference type="ChEBI" id="CHEBI:61977"/>
        <dbReference type="ChEBI" id="CHEBI:456216"/>
        <dbReference type="EC" id="2.7.11.1"/>
    </reaction>
</comment>
<evidence type="ECO:0000256" key="17">
    <source>
        <dbReference type="ARBA" id="ARBA00023170"/>
    </source>
</evidence>
<evidence type="ECO:0000256" key="1">
    <source>
        <dbReference type="ARBA" id="ARBA00004162"/>
    </source>
</evidence>
<keyword evidence="18" id="KW-0325">Glycoprotein</keyword>
<sequence>MLVVYSYIACVSNRNSRYLPKKTKYPQKNRNSRGKRNSVFKPPLEVQYLNLSYAQLVEATDNFSFYNLIGEGTYGSVFKGKLGGGELIAVKVLDIQQQGAFESFMVECEALRKIRHRNILNILTACSTVTPSGSEFKALVFDYMPSGNLDLWVHPKADQKFRSRNLTLVERVNIAIDVATAINYLHNHCPTPVAHCDLKPSNVLLNENLTAHIADFGLARFLQNINEKGYEDQSSSVAIMGSIGYVPPEYGVGNHISLQGDVYSYGILLIELFTGKRPTDAMFMDELTLQKFVENQLSNGSQAAQVVDESLLSKKTRNLGERFEAGLQLILGVGLSCAKVRPSERIDIKDVVIQLVEVRQFLFH</sequence>
<keyword evidence="16" id="KW-0472">Membrane</keyword>
<evidence type="ECO:0000256" key="10">
    <source>
        <dbReference type="ARBA" id="ARBA00022729"/>
    </source>
</evidence>
<dbReference type="EC" id="2.7.11.1" evidence="3"/>
<evidence type="ECO:0000256" key="25">
    <source>
        <dbReference type="RuleBase" id="RU000304"/>
    </source>
</evidence>
<evidence type="ECO:0000256" key="15">
    <source>
        <dbReference type="ARBA" id="ARBA00022989"/>
    </source>
</evidence>
<keyword evidence="14 24" id="KW-0067">ATP-binding</keyword>
<proteinExistence type="inferred from homology"/>
<comment type="similarity">
    <text evidence="25">Belongs to the protein kinase superfamily.</text>
</comment>
<gene>
    <name evidence="27" type="ORF">LUZ62_022786</name>
</gene>
<evidence type="ECO:0000313" key="28">
    <source>
        <dbReference type="Proteomes" id="UP001140206"/>
    </source>
</evidence>
<evidence type="ECO:0000256" key="3">
    <source>
        <dbReference type="ARBA" id="ARBA00012513"/>
    </source>
</evidence>
<dbReference type="PROSITE" id="PS00107">
    <property type="entry name" value="PROTEIN_KINASE_ATP"/>
    <property type="match status" value="1"/>
</dbReference>
<dbReference type="InterPro" id="IPR011009">
    <property type="entry name" value="Kinase-like_dom_sf"/>
</dbReference>
<comment type="function">
    <text evidence="21">Receptor kinase that detects X.oryzae pv. oryzae protein Ax21 to promote innate immunity. Following X.oryzae pv. oryzae protein Ax21 detection, undergoes cleavage, releasing the processed protein kinase Xa21 chain.</text>
</comment>
<evidence type="ECO:0000256" key="4">
    <source>
        <dbReference type="ARBA" id="ARBA00022475"/>
    </source>
</evidence>
<evidence type="ECO:0000256" key="24">
    <source>
        <dbReference type="PROSITE-ProRule" id="PRU10141"/>
    </source>
</evidence>
<dbReference type="EMBL" id="JAMFTS010000001">
    <property type="protein sequence ID" value="KAJ4810220.1"/>
    <property type="molecule type" value="Genomic_DNA"/>
</dbReference>
<evidence type="ECO:0000256" key="11">
    <source>
        <dbReference type="ARBA" id="ARBA00022737"/>
    </source>
</evidence>
<evidence type="ECO:0000256" key="13">
    <source>
        <dbReference type="ARBA" id="ARBA00022777"/>
    </source>
</evidence>
<name>A0AAV8H0S2_9POAL</name>
<keyword evidence="7" id="KW-0433">Leucine-rich repeat</keyword>
<dbReference type="PROSITE" id="PS00108">
    <property type="entry name" value="PROTEIN_KINASE_ST"/>
    <property type="match status" value="1"/>
</dbReference>
<keyword evidence="10" id="KW-0732">Signal</keyword>
<evidence type="ECO:0000256" key="18">
    <source>
        <dbReference type="ARBA" id="ARBA00023180"/>
    </source>
</evidence>
<keyword evidence="13 27" id="KW-0418">Kinase</keyword>
<dbReference type="InterPro" id="IPR051564">
    <property type="entry name" value="LRR_receptor-like_kinase"/>
</dbReference>
<dbReference type="GO" id="GO:0005886">
    <property type="term" value="C:plasma membrane"/>
    <property type="evidence" value="ECO:0007669"/>
    <property type="project" value="UniProtKB-SubCell"/>
</dbReference>
<evidence type="ECO:0000256" key="21">
    <source>
        <dbReference type="ARBA" id="ARBA00054320"/>
    </source>
</evidence>
<evidence type="ECO:0000256" key="22">
    <source>
        <dbReference type="ARBA" id="ARBA00056628"/>
    </source>
</evidence>
<dbReference type="GO" id="GO:0005524">
    <property type="term" value="F:ATP binding"/>
    <property type="evidence" value="ECO:0007669"/>
    <property type="project" value="UniProtKB-UniRule"/>
</dbReference>
<dbReference type="FunFam" id="1.10.510.10:FF:000358">
    <property type="entry name" value="Putative leucine-rich repeat receptor-like serine/threonine-protein kinase"/>
    <property type="match status" value="1"/>
</dbReference>
<evidence type="ECO:0000256" key="12">
    <source>
        <dbReference type="ARBA" id="ARBA00022741"/>
    </source>
</evidence>
<organism evidence="27 28">
    <name type="scientific">Rhynchospora pubera</name>
    <dbReference type="NCBI Taxonomy" id="906938"/>
    <lineage>
        <taxon>Eukaryota</taxon>
        <taxon>Viridiplantae</taxon>
        <taxon>Streptophyta</taxon>
        <taxon>Embryophyta</taxon>
        <taxon>Tracheophyta</taxon>
        <taxon>Spermatophyta</taxon>
        <taxon>Magnoliopsida</taxon>
        <taxon>Liliopsida</taxon>
        <taxon>Poales</taxon>
        <taxon>Cyperaceae</taxon>
        <taxon>Cyperoideae</taxon>
        <taxon>Rhynchosporeae</taxon>
        <taxon>Rhynchospora</taxon>
    </lineage>
</organism>
<dbReference type="InterPro" id="IPR017441">
    <property type="entry name" value="Protein_kinase_ATP_BS"/>
</dbReference>
<dbReference type="PANTHER" id="PTHR48055:SF55">
    <property type="entry name" value="PROTEIN KINASE DOMAIN-CONTAINING PROTEIN"/>
    <property type="match status" value="1"/>
</dbReference>
<keyword evidence="17 27" id="KW-0675">Receptor</keyword>
<keyword evidence="5 25" id="KW-0723">Serine/threonine-protein kinase</keyword>
<evidence type="ECO:0000256" key="16">
    <source>
        <dbReference type="ARBA" id="ARBA00023136"/>
    </source>
</evidence>
<evidence type="ECO:0000259" key="26">
    <source>
        <dbReference type="PROSITE" id="PS50011"/>
    </source>
</evidence>
<keyword evidence="4" id="KW-1003">Cell membrane</keyword>
<dbReference type="SUPFAM" id="SSF56112">
    <property type="entry name" value="Protein kinase-like (PK-like)"/>
    <property type="match status" value="1"/>
</dbReference>
<comment type="function">
    <text evidence="22">The processed protein kinase Xa21 chain released by protein cleavage after X.oryzae pv. oryzae protein Ax21 detection translocates into the nucleus where it can bind and regulate WRKY62, a transcription factor. Confers resistance to the bacterial pathogen X.oryzae pv. oryzae (Xoo).</text>
</comment>
<dbReference type="InterPro" id="IPR008271">
    <property type="entry name" value="Ser/Thr_kinase_AS"/>
</dbReference>
<dbReference type="Gene3D" id="1.10.510.10">
    <property type="entry name" value="Transferase(Phosphotransferase) domain 1"/>
    <property type="match status" value="1"/>
</dbReference>
<dbReference type="GO" id="GO:0004674">
    <property type="term" value="F:protein serine/threonine kinase activity"/>
    <property type="evidence" value="ECO:0007669"/>
    <property type="project" value="UniProtKB-KW"/>
</dbReference>
<dbReference type="Proteomes" id="UP001140206">
    <property type="component" value="Chromosome 1"/>
</dbReference>
<dbReference type="SMART" id="SM00220">
    <property type="entry name" value="S_TKc"/>
    <property type="match status" value="1"/>
</dbReference>